<keyword evidence="1" id="KW-1133">Transmembrane helix</keyword>
<accession>A0A285W045</accession>
<evidence type="ECO:0000313" key="3">
    <source>
        <dbReference type="Proteomes" id="UP000219688"/>
    </source>
</evidence>
<keyword evidence="3" id="KW-1185">Reference proteome</keyword>
<evidence type="ECO:0000313" key="2">
    <source>
        <dbReference type="EMBL" id="SOC58301.1"/>
    </source>
</evidence>
<feature type="transmembrane region" description="Helical" evidence="1">
    <location>
        <begin position="74"/>
        <end position="95"/>
    </location>
</feature>
<dbReference type="EMBL" id="OBQK01000028">
    <property type="protein sequence ID" value="SOC58301.1"/>
    <property type="molecule type" value="Genomic_DNA"/>
</dbReference>
<dbReference type="Gene3D" id="1.20.1070.10">
    <property type="entry name" value="Rhodopsin 7-helix transmembrane proteins"/>
    <property type="match status" value="1"/>
</dbReference>
<dbReference type="Pfam" id="PF18761">
    <property type="entry name" value="Heliorhodopsin"/>
    <property type="match status" value="1"/>
</dbReference>
<reference evidence="3" key="1">
    <citation type="submission" date="2017-08" db="EMBL/GenBank/DDBJ databases">
        <authorList>
            <person name="Varghese N."/>
            <person name="Submissions S."/>
        </authorList>
    </citation>
    <scope>NUCLEOTIDE SEQUENCE [LARGE SCALE GENOMIC DNA]</scope>
    <source>
        <strain evidence="3">USBA17B2</strain>
    </source>
</reference>
<name>A0A285W045_9MICO</name>
<dbReference type="AlphaFoldDB" id="A0A285W045"/>
<proteinExistence type="predicted"/>
<feature type="transmembrane region" description="Helical" evidence="1">
    <location>
        <begin position="170"/>
        <end position="193"/>
    </location>
</feature>
<feature type="transmembrane region" description="Helical" evidence="1">
    <location>
        <begin position="28"/>
        <end position="54"/>
    </location>
</feature>
<feature type="transmembrane region" description="Helical" evidence="1">
    <location>
        <begin position="116"/>
        <end position="134"/>
    </location>
</feature>
<feature type="transmembrane region" description="Helical" evidence="1">
    <location>
        <begin position="243"/>
        <end position="260"/>
    </location>
</feature>
<evidence type="ECO:0000256" key="1">
    <source>
        <dbReference type="SAM" id="Phobius"/>
    </source>
</evidence>
<gene>
    <name evidence="2" type="ORF">SAMN05421879_12810</name>
</gene>
<protein>
    <recommendedName>
        <fullName evidence="4">Heliorhodopsin</fullName>
    </recommendedName>
</protein>
<sequence>MGSTGTGSTASTTRADESRYAGLRRYNVVAAVVHAAQAVAVVVLATDFTLPMTASYLAGPPGSPPGEAVTLWDVPIPLAIATFLALSALFHVIVASPPFFDRYRRGLAQGHNYFRWVEYSLSSSLMIVIIAQLVGISDVVALLGLFGVNASMILFGWLQEKYHQPGDGGWLPFVFGCLAGAVPWVGIVLYTIAPGSTSGAEPPGFVYGIIVSLFLFFNVFALVQWLQYRPVGRFRDYLLGERLYITLSLVAKSALAWQIFGGTLAT</sequence>
<keyword evidence="1" id="KW-0812">Transmembrane</keyword>
<dbReference type="InterPro" id="IPR041113">
    <property type="entry name" value="Heliorhodopsin"/>
</dbReference>
<keyword evidence="1" id="KW-0472">Membrane</keyword>
<feature type="transmembrane region" description="Helical" evidence="1">
    <location>
        <begin position="140"/>
        <end position="158"/>
    </location>
</feature>
<feature type="transmembrane region" description="Helical" evidence="1">
    <location>
        <begin position="205"/>
        <end position="223"/>
    </location>
</feature>
<dbReference type="RefSeq" id="WP_170955542.1">
    <property type="nucleotide sequence ID" value="NZ_OBQK01000028.1"/>
</dbReference>
<organism evidence="2 3">
    <name type="scientific">Ornithinimicrobium cerasi</name>
    <dbReference type="NCBI Taxonomy" id="2248773"/>
    <lineage>
        <taxon>Bacteria</taxon>
        <taxon>Bacillati</taxon>
        <taxon>Actinomycetota</taxon>
        <taxon>Actinomycetes</taxon>
        <taxon>Micrococcales</taxon>
        <taxon>Ornithinimicrobiaceae</taxon>
        <taxon>Ornithinimicrobium</taxon>
    </lineage>
</organism>
<dbReference type="SMR" id="A0A285W045"/>
<evidence type="ECO:0008006" key="4">
    <source>
        <dbReference type="Google" id="ProtNLM"/>
    </source>
</evidence>
<dbReference type="Proteomes" id="UP000219688">
    <property type="component" value="Unassembled WGS sequence"/>
</dbReference>
<dbReference type="STRING" id="1122622.GCA_000421185_00091"/>
<dbReference type="NCBIfam" id="NF038020">
    <property type="entry name" value="HeR"/>
    <property type="match status" value="1"/>
</dbReference>